<evidence type="ECO:0000256" key="4">
    <source>
        <dbReference type="ARBA" id="ARBA00022723"/>
    </source>
</evidence>
<evidence type="ECO:0000256" key="8">
    <source>
        <dbReference type="ARBA" id="ARBA00023204"/>
    </source>
</evidence>
<comment type="cofactor">
    <cofactor evidence="2">
        <name>Mg(2+)</name>
        <dbReference type="ChEBI" id="CHEBI:18420"/>
    </cofactor>
</comment>
<dbReference type="InterPro" id="IPR005135">
    <property type="entry name" value="Endo/exonuclease/phosphatase"/>
</dbReference>
<keyword evidence="8" id="KW-0234">DNA repair</keyword>
<name>A0A8J8MQ32_9FIRM</name>
<organism evidence="10 11">
    <name type="scientific">Vallitalea pronyensis</name>
    <dbReference type="NCBI Taxonomy" id="1348613"/>
    <lineage>
        <taxon>Bacteria</taxon>
        <taxon>Bacillati</taxon>
        <taxon>Bacillota</taxon>
        <taxon>Clostridia</taxon>
        <taxon>Lachnospirales</taxon>
        <taxon>Vallitaleaceae</taxon>
        <taxon>Vallitalea</taxon>
    </lineage>
</organism>
<dbReference type="InterPro" id="IPR051547">
    <property type="entry name" value="TDP2-like"/>
</dbReference>
<keyword evidence="10" id="KW-0255">Endonuclease</keyword>
<keyword evidence="4" id="KW-0479">Metal-binding</keyword>
<comment type="cofactor">
    <cofactor evidence="1">
        <name>Mn(2+)</name>
        <dbReference type="ChEBI" id="CHEBI:29035"/>
    </cofactor>
</comment>
<keyword evidence="5" id="KW-0227">DNA damage</keyword>
<evidence type="ECO:0000256" key="3">
    <source>
        <dbReference type="ARBA" id="ARBA00022722"/>
    </source>
</evidence>
<sequence length="305" mass="33890">MTWNIYFGADLTPLINTTPEEVPEAVTEVFNQVVQTDFPARAKAIAKQICLADPDLIGLQEVALWTVQSAASTQIISFLKTLLKELRRRGLYYGVIAVNKNFRNQLPSSTGDIVGLLDRDVILAKCHTPMMLSNIQEHHYQTNLVVPVGNEPFTILRGWSSVDIHLCHEKFRLVNTHLESESQDIRFAQAKELIKRAGDTNLPLVLIGDYNTNAEGTASPTYDMLIKKGFTDAWQVAGQGSGFTAAQARDLLNKVSTLSERIDLILYNKGFCVCRINTIGNKQRNRTPNGLWPSDHAGVVATLIL</sequence>
<dbReference type="EMBL" id="CP058649">
    <property type="protein sequence ID" value="QUI25584.1"/>
    <property type="molecule type" value="Genomic_DNA"/>
</dbReference>
<evidence type="ECO:0000256" key="5">
    <source>
        <dbReference type="ARBA" id="ARBA00022763"/>
    </source>
</evidence>
<dbReference type="Gene3D" id="3.60.10.10">
    <property type="entry name" value="Endonuclease/exonuclease/phosphatase"/>
    <property type="match status" value="1"/>
</dbReference>
<evidence type="ECO:0000313" key="11">
    <source>
        <dbReference type="Proteomes" id="UP000683246"/>
    </source>
</evidence>
<gene>
    <name evidence="10" type="ORF">HZI73_03045</name>
</gene>
<protein>
    <submittedName>
        <fullName evidence="10">Endonuclease/exonuclease/phosphatase family protein</fullName>
    </submittedName>
</protein>
<dbReference type="GO" id="GO:0046872">
    <property type="term" value="F:metal ion binding"/>
    <property type="evidence" value="ECO:0007669"/>
    <property type="project" value="UniProtKB-KW"/>
</dbReference>
<dbReference type="GO" id="GO:0004519">
    <property type="term" value="F:endonuclease activity"/>
    <property type="evidence" value="ECO:0007669"/>
    <property type="project" value="UniProtKB-KW"/>
</dbReference>
<dbReference type="InterPro" id="IPR036691">
    <property type="entry name" value="Endo/exonu/phosph_ase_sf"/>
</dbReference>
<keyword evidence="11" id="KW-1185">Reference proteome</keyword>
<dbReference type="PANTHER" id="PTHR15822">
    <property type="entry name" value="TRAF AND TNF RECEPTOR-ASSOCIATED PROTEIN"/>
    <property type="match status" value="1"/>
</dbReference>
<keyword evidence="6" id="KW-0378">Hydrolase</keyword>
<dbReference type="KEGG" id="vpy:HZI73_03045"/>
<evidence type="ECO:0000259" key="9">
    <source>
        <dbReference type="Pfam" id="PF03372"/>
    </source>
</evidence>
<reference evidence="10" key="1">
    <citation type="submission" date="2020-07" db="EMBL/GenBank/DDBJ databases">
        <title>Vallitalea pronyensis genome.</title>
        <authorList>
            <person name="Postec A."/>
        </authorList>
    </citation>
    <scope>NUCLEOTIDE SEQUENCE</scope>
    <source>
        <strain evidence="10">FatNI3</strain>
    </source>
</reference>
<evidence type="ECO:0000256" key="1">
    <source>
        <dbReference type="ARBA" id="ARBA00001936"/>
    </source>
</evidence>
<dbReference type="GO" id="GO:0016787">
    <property type="term" value="F:hydrolase activity"/>
    <property type="evidence" value="ECO:0007669"/>
    <property type="project" value="UniProtKB-KW"/>
</dbReference>
<dbReference type="GO" id="GO:0006281">
    <property type="term" value="P:DNA repair"/>
    <property type="evidence" value="ECO:0007669"/>
    <property type="project" value="UniProtKB-KW"/>
</dbReference>
<proteinExistence type="predicted"/>
<accession>A0A8J8MQ32</accession>
<keyword evidence="3" id="KW-0540">Nuclease</keyword>
<feature type="domain" description="Endonuclease/exonuclease/phosphatase" evidence="9">
    <location>
        <begin position="1"/>
        <end position="296"/>
    </location>
</feature>
<dbReference type="AlphaFoldDB" id="A0A8J8MQ32"/>
<keyword evidence="7" id="KW-0460">Magnesium</keyword>
<evidence type="ECO:0000256" key="2">
    <source>
        <dbReference type="ARBA" id="ARBA00001946"/>
    </source>
</evidence>
<evidence type="ECO:0000313" key="10">
    <source>
        <dbReference type="EMBL" id="QUI25584.1"/>
    </source>
</evidence>
<dbReference type="SUPFAM" id="SSF56219">
    <property type="entry name" value="DNase I-like"/>
    <property type="match status" value="1"/>
</dbReference>
<dbReference type="Pfam" id="PF03372">
    <property type="entry name" value="Exo_endo_phos"/>
    <property type="match status" value="1"/>
</dbReference>
<evidence type="ECO:0000256" key="7">
    <source>
        <dbReference type="ARBA" id="ARBA00022842"/>
    </source>
</evidence>
<evidence type="ECO:0000256" key="6">
    <source>
        <dbReference type="ARBA" id="ARBA00022801"/>
    </source>
</evidence>
<dbReference type="PANTHER" id="PTHR15822:SF4">
    <property type="entry name" value="TYROSYL-DNA PHOSPHODIESTERASE 2"/>
    <property type="match status" value="1"/>
</dbReference>
<dbReference type="Proteomes" id="UP000683246">
    <property type="component" value="Chromosome"/>
</dbReference>